<proteinExistence type="predicted"/>
<name>A0A1C1CIL5_9EURO</name>
<reference evidence="2" key="1">
    <citation type="submission" date="2015-07" db="EMBL/GenBank/DDBJ databases">
        <authorList>
            <person name="Teixeira M.M."/>
            <person name="Souza R.C."/>
            <person name="Almeida L.G."/>
            <person name="Vicente V.A."/>
            <person name="de Hoog S."/>
            <person name="Bocca A.L."/>
            <person name="de Almeida S.R."/>
            <person name="Vasconcelos A.T."/>
            <person name="Felipe M.S."/>
        </authorList>
    </citation>
    <scope>NUCLEOTIDE SEQUENCE [LARGE SCALE GENOMIC DNA]</scope>
    <source>
        <strain evidence="2">KSF</strain>
    </source>
</reference>
<dbReference type="PROSITE" id="PS51257">
    <property type="entry name" value="PROKAR_LIPOPROTEIN"/>
    <property type="match status" value="1"/>
</dbReference>
<evidence type="ECO:0000313" key="2">
    <source>
        <dbReference type="Proteomes" id="UP000094526"/>
    </source>
</evidence>
<organism evidence="1 2">
    <name type="scientific">Cladophialophora carrionii</name>
    <dbReference type="NCBI Taxonomy" id="86049"/>
    <lineage>
        <taxon>Eukaryota</taxon>
        <taxon>Fungi</taxon>
        <taxon>Dikarya</taxon>
        <taxon>Ascomycota</taxon>
        <taxon>Pezizomycotina</taxon>
        <taxon>Eurotiomycetes</taxon>
        <taxon>Chaetothyriomycetidae</taxon>
        <taxon>Chaetothyriales</taxon>
        <taxon>Herpotrichiellaceae</taxon>
        <taxon>Cladophialophora</taxon>
    </lineage>
</organism>
<dbReference type="EMBL" id="LGRB01000012">
    <property type="protein sequence ID" value="OCT48365.1"/>
    <property type="molecule type" value="Genomic_DNA"/>
</dbReference>
<evidence type="ECO:0000313" key="1">
    <source>
        <dbReference type="EMBL" id="OCT48365.1"/>
    </source>
</evidence>
<keyword evidence="2" id="KW-1185">Reference proteome</keyword>
<protein>
    <submittedName>
        <fullName evidence="1">Uncharacterized protein</fullName>
    </submittedName>
</protein>
<dbReference type="Proteomes" id="UP000094526">
    <property type="component" value="Unassembled WGS sequence"/>
</dbReference>
<sequence length="216" mass="23891">MTEISARQTLTSVDRVMSLASTTTGCPSEQLGECLSLQLVVSAVQQQRKSDSPTARIIAMSFYGSSCFHPLQDVLSVERVAMAILRLSSPPLSGTRKSDYPHSQRSQWPNGCRKTAGWAATSACLLGEGVRQHQTLWQLVESRTETLKRVCLQVSLYRVRNARKAIILSSEDQVSPRGGGWHHACTPLVALRAQPKWTQDGKYLTRARSSCSVRVY</sequence>
<dbReference type="AlphaFoldDB" id="A0A1C1CIL5"/>
<accession>A0A1C1CIL5</accession>
<comment type="caution">
    <text evidence="1">The sequence shown here is derived from an EMBL/GenBank/DDBJ whole genome shotgun (WGS) entry which is preliminary data.</text>
</comment>
<gene>
    <name evidence="1" type="ORF">CLCR_04359</name>
</gene>
<dbReference type="VEuPathDB" id="FungiDB:CLCR_04359"/>